<dbReference type="AlphaFoldDB" id="A0A1Y1I5Z2"/>
<name>A0A1Y1I5Z2_KLENI</name>
<organism evidence="3 4">
    <name type="scientific">Klebsormidium nitens</name>
    <name type="common">Green alga</name>
    <name type="synonym">Ulothrix nitens</name>
    <dbReference type="NCBI Taxonomy" id="105231"/>
    <lineage>
        <taxon>Eukaryota</taxon>
        <taxon>Viridiplantae</taxon>
        <taxon>Streptophyta</taxon>
        <taxon>Klebsormidiophyceae</taxon>
        <taxon>Klebsormidiales</taxon>
        <taxon>Klebsormidiaceae</taxon>
        <taxon>Klebsormidium</taxon>
    </lineage>
</organism>
<feature type="transmembrane region" description="Helical" evidence="2">
    <location>
        <begin position="89"/>
        <end position="109"/>
    </location>
</feature>
<gene>
    <name evidence="3" type="ORF">KFL_001950040</name>
</gene>
<keyword evidence="2" id="KW-1133">Transmembrane helix</keyword>
<reference evidence="3 4" key="1">
    <citation type="journal article" date="2014" name="Nat. Commun.">
        <title>Klebsormidium flaccidum genome reveals primary factors for plant terrestrial adaptation.</title>
        <authorList>
            <person name="Hori K."/>
            <person name="Maruyama F."/>
            <person name="Fujisawa T."/>
            <person name="Togashi T."/>
            <person name="Yamamoto N."/>
            <person name="Seo M."/>
            <person name="Sato S."/>
            <person name="Yamada T."/>
            <person name="Mori H."/>
            <person name="Tajima N."/>
            <person name="Moriyama T."/>
            <person name="Ikeuchi M."/>
            <person name="Watanabe M."/>
            <person name="Wada H."/>
            <person name="Kobayashi K."/>
            <person name="Saito M."/>
            <person name="Masuda T."/>
            <person name="Sasaki-Sekimoto Y."/>
            <person name="Mashiguchi K."/>
            <person name="Awai K."/>
            <person name="Shimojima M."/>
            <person name="Masuda S."/>
            <person name="Iwai M."/>
            <person name="Nobusawa T."/>
            <person name="Narise T."/>
            <person name="Kondo S."/>
            <person name="Saito H."/>
            <person name="Sato R."/>
            <person name="Murakawa M."/>
            <person name="Ihara Y."/>
            <person name="Oshima-Yamada Y."/>
            <person name="Ohtaka K."/>
            <person name="Satoh M."/>
            <person name="Sonobe K."/>
            <person name="Ishii M."/>
            <person name="Ohtani R."/>
            <person name="Kanamori-Sato M."/>
            <person name="Honoki R."/>
            <person name="Miyazaki D."/>
            <person name="Mochizuki H."/>
            <person name="Umetsu J."/>
            <person name="Higashi K."/>
            <person name="Shibata D."/>
            <person name="Kamiya Y."/>
            <person name="Sato N."/>
            <person name="Nakamura Y."/>
            <person name="Tabata S."/>
            <person name="Ida S."/>
            <person name="Kurokawa K."/>
            <person name="Ohta H."/>
        </authorList>
    </citation>
    <scope>NUCLEOTIDE SEQUENCE [LARGE SCALE GENOMIC DNA]</scope>
    <source>
        <strain evidence="3 4">NIES-2285</strain>
    </source>
</reference>
<proteinExistence type="predicted"/>
<dbReference type="Proteomes" id="UP000054558">
    <property type="component" value="Unassembled WGS sequence"/>
</dbReference>
<protein>
    <submittedName>
        <fullName evidence="3">Uncharacterized protein</fullName>
    </submittedName>
</protein>
<dbReference type="EMBL" id="DF237144">
    <property type="protein sequence ID" value="GAQ84571.1"/>
    <property type="molecule type" value="Genomic_DNA"/>
</dbReference>
<evidence type="ECO:0000256" key="2">
    <source>
        <dbReference type="SAM" id="Phobius"/>
    </source>
</evidence>
<sequence length="275" mass="30179">MQGGGMHSNNNPPPVVIPINPNGVTLPSAGPSQKQLPDTPFDLHTLAHPVTGVEVQGAFLGALPTIAEVGAANYAAHLRRKHVSTLSKWLPFWAVLILIFLVLLAVGAQKSRNTAVEKADEISQFDLPGFMMSLFGGLLMAVCIFFALFLLWGHQGAFLDTGNRAHELSQAAQTYQTILAWHAGYRGNGSEAEIGELFTPARNRVAKLLTDGLIKTEVLWENFWGVNCISLFHWQLKKASNLQHIRDSLSLRSRDKELFTPCPFVRGPFKKASSE</sequence>
<evidence type="ECO:0000313" key="4">
    <source>
        <dbReference type="Proteomes" id="UP000054558"/>
    </source>
</evidence>
<evidence type="ECO:0000313" key="3">
    <source>
        <dbReference type="EMBL" id="GAQ84571.1"/>
    </source>
</evidence>
<feature type="region of interest" description="Disordered" evidence="1">
    <location>
        <begin position="1"/>
        <end position="38"/>
    </location>
</feature>
<keyword evidence="4" id="KW-1185">Reference proteome</keyword>
<evidence type="ECO:0000256" key="1">
    <source>
        <dbReference type="SAM" id="MobiDB-lite"/>
    </source>
</evidence>
<keyword evidence="2" id="KW-0812">Transmembrane</keyword>
<feature type="transmembrane region" description="Helical" evidence="2">
    <location>
        <begin position="129"/>
        <end position="152"/>
    </location>
</feature>
<keyword evidence="2" id="KW-0472">Membrane</keyword>
<accession>A0A1Y1I5Z2</accession>